<dbReference type="PANTHER" id="PTHR33159:SF97">
    <property type="entry name" value="RPM1-INTERACTING PROTEIN 4 (RIN4) FAMILY PROTEIN"/>
    <property type="match status" value="1"/>
</dbReference>
<dbReference type="EMBL" id="PSQE01000002">
    <property type="protein sequence ID" value="RHN72596.1"/>
    <property type="molecule type" value="Genomic_DNA"/>
</dbReference>
<dbReference type="Pfam" id="PF05627">
    <property type="entry name" value="AvrRpt-cleavage"/>
    <property type="match status" value="1"/>
</dbReference>
<feature type="compositionally biased region" description="Basic and acidic residues" evidence="1">
    <location>
        <begin position="101"/>
        <end position="112"/>
    </location>
</feature>
<dbReference type="Proteomes" id="UP000265566">
    <property type="component" value="Chromosome 2"/>
</dbReference>
<dbReference type="PANTHER" id="PTHR33159">
    <property type="entry name" value="RPM1-INTERACTING PROTEIN 4 (RIN4) FAMILY PROTEIN"/>
    <property type="match status" value="1"/>
</dbReference>
<dbReference type="Gramene" id="rna8325">
    <property type="protein sequence ID" value="RHN72596.1"/>
    <property type="gene ID" value="gene8325"/>
</dbReference>
<feature type="compositionally biased region" description="Basic and acidic residues" evidence="1">
    <location>
        <begin position="27"/>
        <end position="37"/>
    </location>
</feature>
<sequence length="203" mass="22797">MENPEIFNKHVNVDEVKPSHTYSHKASSTEKGSHEVPKNNSTHHLHRRRSRGSKGSFTSEFGSEKSHIDHSVINKTSQSEHKRSVSKGIGSNTGSFSSSNHRSESRSFNDHGDHRAVAIPEFGKWDVTDPKSGEGYTVMFSKIKEEKQIMSSRISGLRTTPHNNGSNIKNQHDGSSFNLSKVSLICFTTSSIYMRSVYFQFHC</sequence>
<gene>
    <name evidence="3" type="ORF">MtrunA17_Chr2g0289401</name>
</gene>
<dbReference type="AlphaFoldDB" id="A0A396J3I3"/>
<evidence type="ECO:0000313" key="3">
    <source>
        <dbReference type="EMBL" id="RHN72596.1"/>
    </source>
</evidence>
<protein>
    <submittedName>
        <fullName evidence="3">Putative RIN4, pathogenic type III effector avirulence factor Avr cleavage</fullName>
    </submittedName>
</protein>
<dbReference type="InterPro" id="IPR040387">
    <property type="entry name" value="RIN4/NOI4"/>
</dbReference>
<feature type="region of interest" description="Disordered" evidence="1">
    <location>
        <begin position="1"/>
        <end position="112"/>
    </location>
</feature>
<evidence type="ECO:0000259" key="2">
    <source>
        <dbReference type="Pfam" id="PF05627"/>
    </source>
</evidence>
<feature type="domain" description="RIN4 pathogenic type III effector avirulence factor Avr cleavage site" evidence="2">
    <location>
        <begin position="115"/>
        <end position="148"/>
    </location>
</feature>
<proteinExistence type="predicted"/>
<accession>A0A396J3I3</accession>
<name>A0A396J3I3_MEDTR</name>
<feature type="compositionally biased region" description="Basic residues" evidence="1">
    <location>
        <begin position="41"/>
        <end position="52"/>
    </location>
</feature>
<feature type="compositionally biased region" description="Basic and acidic residues" evidence="1">
    <location>
        <begin position="7"/>
        <end position="18"/>
    </location>
</feature>
<feature type="compositionally biased region" description="Basic and acidic residues" evidence="1">
    <location>
        <begin position="62"/>
        <end position="83"/>
    </location>
</feature>
<dbReference type="InterPro" id="IPR008700">
    <property type="entry name" value="TypeIII_avirulence_cleave"/>
</dbReference>
<evidence type="ECO:0000256" key="1">
    <source>
        <dbReference type="SAM" id="MobiDB-lite"/>
    </source>
</evidence>
<comment type="caution">
    <text evidence="3">The sequence shown here is derived from an EMBL/GenBank/DDBJ whole genome shotgun (WGS) entry which is preliminary data.</text>
</comment>
<reference evidence="3" key="1">
    <citation type="journal article" date="2018" name="Nat. Plants">
        <title>Whole-genome landscape of Medicago truncatula symbiotic genes.</title>
        <authorList>
            <person name="Pecrix Y."/>
            <person name="Gamas P."/>
            <person name="Carrere S."/>
        </authorList>
    </citation>
    <scope>NUCLEOTIDE SEQUENCE</scope>
    <source>
        <tissue evidence="3">Leaves</tissue>
    </source>
</reference>
<organism evidence="3">
    <name type="scientific">Medicago truncatula</name>
    <name type="common">Barrel medic</name>
    <name type="synonym">Medicago tribuloides</name>
    <dbReference type="NCBI Taxonomy" id="3880"/>
    <lineage>
        <taxon>Eukaryota</taxon>
        <taxon>Viridiplantae</taxon>
        <taxon>Streptophyta</taxon>
        <taxon>Embryophyta</taxon>
        <taxon>Tracheophyta</taxon>
        <taxon>Spermatophyta</taxon>
        <taxon>Magnoliopsida</taxon>
        <taxon>eudicotyledons</taxon>
        <taxon>Gunneridae</taxon>
        <taxon>Pentapetalae</taxon>
        <taxon>rosids</taxon>
        <taxon>fabids</taxon>
        <taxon>Fabales</taxon>
        <taxon>Fabaceae</taxon>
        <taxon>Papilionoideae</taxon>
        <taxon>50 kb inversion clade</taxon>
        <taxon>NPAAA clade</taxon>
        <taxon>Hologalegina</taxon>
        <taxon>IRL clade</taxon>
        <taxon>Trifolieae</taxon>
        <taxon>Medicago</taxon>
    </lineage>
</organism>